<dbReference type="Proteomes" id="UP000000547">
    <property type="component" value="Chromosome"/>
</dbReference>
<dbReference type="HOGENOM" id="CLU_3060483_0_0_6"/>
<reference evidence="1" key="1">
    <citation type="journal article" date="2005" name="Proc. Natl. Acad. Sci. U.S.A.">
        <title>The psychrophilic lifestyle as revealed by the genome sequence of Colwellia psychrerythraea 34H through genomic and proteomic analyses.</title>
        <authorList>
            <person name="Methe B.A."/>
            <person name="Nelson K.E."/>
            <person name="Deming J.W."/>
            <person name="Momen B."/>
            <person name="Melamud E."/>
            <person name="Zhang X."/>
            <person name="Moult J."/>
            <person name="Madupu R."/>
            <person name="Nelson W.C."/>
            <person name="Dodson R.J."/>
            <person name="Brinkac L.M."/>
            <person name="Daugherty S.C."/>
            <person name="Durkin A.S."/>
            <person name="DeBoy R.T."/>
            <person name="Kolonay J.F."/>
            <person name="Sullivan S.A."/>
            <person name="Zhou L."/>
            <person name="Davidsen T.M."/>
            <person name="Wu M."/>
            <person name="Huston A.L."/>
            <person name="Lewis M."/>
            <person name="Weaver B."/>
            <person name="Weidman J.F."/>
            <person name="Khouri H."/>
            <person name="Utterback T.R."/>
            <person name="Feldblyum T.V."/>
            <person name="Fraser C.M."/>
        </authorList>
    </citation>
    <scope>NUCLEOTIDE SEQUENCE [LARGE SCALE GENOMIC DNA]</scope>
    <source>
        <strain evidence="1">34H</strain>
    </source>
</reference>
<name>Q47W55_COLP3</name>
<dbReference type="AlphaFoldDB" id="Q47W55"/>
<dbReference type="EMBL" id="CP000083">
    <property type="protein sequence ID" value="AAZ27119.1"/>
    <property type="molecule type" value="Genomic_DNA"/>
</dbReference>
<accession>Q47W55</accession>
<dbReference type="KEGG" id="cps:CPS_4317"/>
<evidence type="ECO:0000313" key="2">
    <source>
        <dbReference type="Proteomes" id="UP000000547"/>
    </source>
</evidence>
<sequence length="53" mass="5924">MLVKILQGSVALNPNSLLLVNQAPTLELLFLRNQLTNLMELVLVVSINRECFS</sequence>
<proteinExistence type="predicted"/>
<protein>
    <submittedName>
        <fullName evidence="1">Uncharacterized protein</fullName>
    </submittedName>
</protein>
<gene>
    <name evidence="1" type="ordered locus">CPS_4317</name>
</gene>
<evidence type="ECO:0000313" key="1">
    <source>
        <dbReference type="EMBL" id="AAZ27119.1"/>
    </source>
</evidence>
<organism evidence="1 2">
    <name type="scientific">Colwellia psychrerythraea (strain 34H / ATCC BAA-681)</name>
    <name type="common">Vibrio psychroerythus</name>
    <dbReference type="NCBI Taxonomy" id="167879"/>
    <lineage>
        <taxon>Bacteria</taxon>
        <taxon>Pseudomonadati</taxon>
        <taxon>Pseudomonadota</taxon>
        <taxon>Gammaproteobacteria</taxon>
        <taxon>Alteromonadales</taxon>
        <taxon>Colwelliaceae</taxon>
        <taxon>Colwellia</taxon>
    </lineage>
</organism>